<dbReference type="EMBL" id="SNQG01000007">
    <property type="protein sequence ID" value="TEW64277.1"/>
    <property type="molecule type" value="Genomic_DNA"/>
</dbReference>
<comment type="subcellular location">
    <subcellularLocation>
        <location evidence="1">Membrane</location>
        <topology evidence="1">Multi-pass membrane protein</topology>
    </subcellularLocation>
</comment>
<feature type="transmembrane region" description="Helical" evidence="5">
    <location>
        <begin position="50"/>
        <end position="71"/>
    </location>
</feature>
<organism evidence="7 8">
    <name type="scientific">Mucilaginibacter phyllosphaerae</name>
    <dbReference type="NCBI Taxonomy" id="1812349"/>
    <lineage>
        <taxon>Bacteria</taxon>
        <taxon>Pseudomonadati</taxon>
        <taxon>Bacteroidota</taxon>
        <taxon>Sphingobacteriia</taxon>
        <taxon>Sphingobacteriales</taxon>
        <taxon>Sphingobacteriaceae</taxon>
        <taxon>Mucilaginibacter</taxon>
    </lineage>
</organism>
<gene>
    <name evidence="7" type="ORF">E2R65_18195</name>
    <name evidence="6" type="ORF">GGR35_003407</name>
</gene>
<evidence type="ECO:0000256" key="5">
    <source>
        <dbReference type="SAM" id="Phobius"/>
    </source>
</evidence>
<dbReference type="Pfam" id="PF07690">
    <property type="entry name" value="MFS_1"/>
    <property type="match status" value="1"/>
</dbReference>
<dbReference type="SUPFAM" id="SSF103473">
    <property type="entry name" value="MFS general substrate transporter"/>
    <property type="match status" value="1"/>
</dbReference>
<feature type="transmembrane region" description="Helical" evidence="5">
    <location>
        <begin position="155"/>
        <end position="174"/>
    </location>
</feature>
<keyword evidence="2 5" id="KW-0812">Transmembrane</keyword>
<dbReference type="Gene3D" id="1.20.1250.20">
    <property type="entry name" value="MFS general substrate transporter like domains"/>
    <property type="match status" value="2"/>
</dbReference>
<feature type="transmembrane region" description="Helical" evidence="5">
    <location>
        <begin position="180"/>
        <end position="199"/>
    </location>
</feature>
<feature type="transmembrane region" description="Helical" evidence="5">
    <location>
        <begin position="375"/>
        <end position="394"/>
    </location>
</feature>
<comment type="caution">
    <text evidence="7">The sequence shown here is derived from an EMBL/GenBank/DDBJ whole genome shotgun (WGS) entry which is preliminary data.</text>
</comment>
<dbReference type="RefSeq" id="WP_134337919.1">
    <property type="nucleotide sequence ID" value="NZ_BMCZ01000002.1"/>
</dbReference>
<dbReference type="AlphaFoldDB" id="A0A4Y8A8U7"/>
<dbReference type="Proteomes" id="UP000297248">
    <property type="component" value="Unassembled WGS sequence"/>
</dbReference>
<evidence type="ECO:0000256" key="1">
    <source>
        <dbReference type="ARBA" id="ARBA00004141"/>
    </source>
</evidence>
<dbReference type="GO" id="GO:0016020">
    <property type="term" value="C:membrane"/>
    <property type="evidence" value="ECO:0007669"/>
    <property type="project" value="UniProtKB-SubCell"/>
</dbReference>
<dbReference type="OrthoDB" id="924673at2"/>
<evidence type="ECO:0000256" key="3">
    <source>
        <dbReference type="ARBA" id="ARBA00022989"/>
    </source>
</evidence>
<dbReference type="PANTHER" id="PTHR12778:SF9">
    <property type="entry name" value="ACETYL-COENZYME A TRANSPORTER 1"/>
    <property type="match status" value="1"/>
</dbReference>
<dbReference type="InterPro" id="IPR036259">
    <property type="entry name" value="MFS_trans_sf"/>
</dbReference>
<evidence type="ECO:0000313" key="6">
    <source>
        <dbReference type="EMBL" id="MBB3970781.1"/>
    </source>
</evidence>
<sequence>MLKKLPVLKESAQLRYFTFFYLYIMQGIPSGFALTAVANYLAAKGVSSHAIGTFVAIVGIPWIIQFIWGPIIDRYQFSVIGHRKHWVVLTQVMAFFASLSLLLVHDPVSQLTLMSVVFFIHSNFASVQDASVDAIAISIVPDAERGRVNAFMRGGYLMGIAVGSAGLSTVLHYYGFFYAALVQSALLLILTALTFLIRLDSTDGYIPSFRFRKSVKAEHEMLGNPKLKWLFKQLYTGITANQSLQTFGAIALVYTCLSIFIRSFSFHLIHNLHWADNAVSVLQGGWGTFATLIVTIGGGVIADKMGPAKLQLRVMLGICLFLVLFNSFGAMWFHKVFTISGLLLWNFADPMFSVAAMPVLMALCLKKVEGSQFTAYMAMVNFCDVMGSYLSGWAMTYTTAPVIGVTCGCLIFLVVFVKILNMPREAKPSMLYKFRGI</sequence>
<dbReference type="InterPro" id="IPR011701">
    <property type="entry name" value="MFS"/>
</dbReference>
<evidence type="ECO:0000313" key="9">
    <source>
        <dbReference type="Proteomes" id="UP000583101"/>
    </source>
</evidence>
<feature type="transmembrane region" description="Helical" evidence="5">
    <location>
        <begin position="20"/>
        <end position="43"/>
    </location>
</feature>
<evidence type="ECO:0000256" key="4">
    <source>
        <dbReference type="ARBA" id="ARBA00023136"/>
    </source>
</evidence>
<feature type="transmembrane region" description="Helical" evidence="5">
    <location>
        <begin position="314"/>
        <end position="333"/>
    </location>
</feature>
<feature type="transmembrane region" description="Helical" evidence="5">
    <location>
        <begin position="339"/>
        <end position="363"/>
    </location>
</feature>
<feature type="transmembrane region" description="Helical" evidence="5">
    <location>
        <begin position="281"/>
        <end position="302"/>
    </location>
</feature>
<reference evidence="7 8" key="1">
    <citation type="journal article" date="2016" name="Int. J. Syst. Evol. Microbiol.">
        <title>Proposal of Mucilaginibacter phyllosphaerae sp. nov. isolated from the phyllosphere of Galium album.</title>
        <authorList>
            <person name="Aydogan E.L."/>
            <person name="Busse H.J."/>
            <person name="Moser G."/>
            <person name="Muller C."/>
            <person name="Kampfer P."/>
            <person name="Glaeser S.P."/>
        </authorList>
    </citation>
    <scope>NUCLEOTIDE SEQUENCE [LARGE SCALE GENOMIC DNA]</scope>
    <source>
        <strain evidence="7 8">PP-F2FG21</strain>
    </source>
</reference>
<reference evidence="6 9" key="3">
    <citation type="submission" date="2020-08" db="EMBL/GenBank/DDBJ databases">
        <title>Genomic Encyclopedia of Type Strains, Phase IV (KMG-IV): sequencing the most valuable type-strain genomes for metagenomic binning, comparative biology and taxonomic classification.</title>
        <authorList>
            <person name="Goeker M."/>
        </authorList>
    </citation>
    <scope>NUCLEOTIDE SEQUENCE [LARGE SCALE GENOMIC DNA]</scope>
    <source>
        <strain evidence="6 9">DSM 100995</strain>
    </source>
</reference>
<reference evidence="7" key="2">
    <citation type="submission" date="2019-03" db="EMBL/GenBank/DDBJ databases">
        <authorList>
            <person name="Yan Y.-Q."/>
            <person name="Du Z.-J."/>
        </authorList>
    </citation>
    <scope>NUCLEOTIDE SEQUENCE</scope>
    <source>
        <strain evidence="7">PP-F2FG21</strain>
    </source>
</reference>
<feature type="transmembrane region" description="Helical" evidence="5">
    <location>
        <begin position="247"/>
        <end position="269"/>
    </location>
</feature>
<feature type="transmembrane region" description="Helical" evidence="5">
    <location>
        <begin position="400"/>
        <end position="420"/>
    </location>
</feature>
<dbReference type="Proteomes" id="UP000583101">
    <property type="component" value="Unassembled WGS sequence"/>
</dbReference>
<keyword evidence="4 5" id="KW-0472">Membrane</keyword>
<dbReference type="PANTHER" id="PTHR12778">
    <property type="entry name" value="SOLUTE CARRIER FAMILY 33 ACETYL-COA TRANSPORTER -RELATED"/>
    <property type="match status" value="1"/>
</dbReference>
<name>A0A4Y8A8U7_9SPHI</name>
<proteinExistence type="predicted"/>
<keyword evidence="9" id="KW-1185">Reference proteome</keyword>
<dbReference type="GO" id="GO:0022857">
    <property type="term" value="F:transmembrane transporter activity"/>
    <property type="evidence" value="ECO:0007669"/>
    <property type="project" value="InterPro"/>
</dbReference>
<keyword evidence="3 5" id="KW-1133">Transmembrane helix</keyword>
<feature type="transmembrane region" description="Helical" evidence="5">
    <location>
        <begin position="86"/>
        <end position="104"/>
    </location>
</feature>
<dbReference type="EMBL" id="JACIEG010000007">
    <property type="protein sequence ID" value="MBB3970781.1"/>
    <property type="molecule type" value="Genomic_DNA"/>
</dbReference>
<protein>
    <submittedName>
        <fullName evidence="7">MFS transporter</fullName>
    </submittedName>
    <submittedName>
        <fullName evidence="6">PAT family beta-lactamase induction signal transducer AmpG</fullName>
    </submittedName>
</protein>
<evidence type="ECO:0000313" key="8">
    <source>
        <dbReference type="Proteomes" id="UP000297248"/>
    </source>
</evidence>
<dbReference type="InterPro" id="IPR004752">
    <property type="entry name" value="AmpG_permease/AT-1"/>
</dbReference>
<evidence type="ECO:0000256" key="2">
    <source>
        <dbReference type="ARBA" id="ARBA00022692"/>
    </source>
</evidence>
<accession>A0A4Y8A8U7</accession>
<evidence type="ECO:0000313" key="7">
    <source>
        <dbReference type="EMBL" id="TEW64277.1"/>
    </source>
</evidence>